<dbReference type="EC" id="2.7.11.21" evidence="8"/>
<protein>
    <recommendedName>
        <fullName evidence="8">Serine/threonine-protein kinase PLK</fullName>
        <ecNumber evidence="8">2.7.11.21</ecNumber>
    </recommendedName>
    <alternativeName>
        <fullName evidence="8">Polo-like kinase</fullName>
    </alternativeName>
</protein>
<dbReference type="PROSITE" id="PS50078">
    <property type="entry name" value="POLO_BOX"/>
    <property type="match status" value="2"/>
</dbReference>
<feature type="compositionally biased region" description="Basic and acidic residues" evidence="9">
    <location>
        <begin position="1066"/>
        <end position="1115"/>
    </location>
</feature>
<dbReference type="InterPro" id="IPR000719">
    <property type="entry name" value="Prot_kinase_dom"/>
</dbReference>
<dbReference type="SUPFAM" id="SSF82615">
    <property type="entry name" value="Polo-box domain"/>
    <property type="match status" value="2"/>
</dbReference>
<dbReference type="PROSITE" id="PS00107">
    <property type="entry name" value="PROTEIN_KINASE_ATP"/>
    <property type="match status" value="1"/>
</dbReference>
<feature type="region of interest" description="Disordered" evidence="9">
    <location>
        <begin position="1066"/>
        <end position="1212"/>
    </location>
</feature>
<dbReference type="EMBL" id="JARBJD010000099">
    <property type="protein sequence ID" value="KAK2952819.1"/>
    <property type="molecule type" value="Genomic_DNA"/>
</dbReference>
<evidence type="ECO:0000259" key="10">
    <source>
        <dbReference type="PROSITE" id="PS50011"/>
    </source>
</evidence>
<dbReference type="InterPro" id="IPR017441">
    <property type="entry name" value="Protein_kinase_ATP_BS"/>
</dbReference>
<dbReference type="SUPFAM" id="SSF56112">
    <property type="entry name" value="Protein kinase-like (PK-like)"/>
    <property type="match status" value="1"/>
</dbReference>
<accession>A0ABQ9XM42</accession>
<dbReference type="Proteomes" id="UP001281761">
    <property type="component" value="Unassembled WGS sequence"/>
</dbReference>
<dbReference type="Pfam" id="PF00659">
    <property type="entry name" value="POLO_box"/>
    <property type="match status" value="2"/>
</dbReference>
<dbReference type="SMART" id="SM00220">
    <property type="entry name" value="S_TKc"/>
    <property type="match status" value="1"/>
</dbReference>
<feature type="compositionally biased region" description="Polar residues" evidence="9">
    <location>
        <begin position="318"/>
        <end position="337"/>
    </location>
</feature>
<evidence type="ECO:0000313" key="12">
    <source>
        <dbReference type="EMBL" id="KAK2952819.1"/>
    </source>
</evidence>
<dbReference type="CDD" id="cd14099">
    <property type="entry name" value="STKc_PLK"/>
    <property type="match status" value="1"/>
</dbReference>
<proteinExistence type="inferred from homology"/>
<feature type="compositionally biased region" description="Low complexity" evidence="9">
    <location>
        <begin position="1125"/>
        <end position="1154"/>
    </location>
</feature>
<keyword evidence="6 7" id="KW-0067">ATP-binding</keyword>
<evidence type="ECO:0000259" key="11">
    <source>
        <dbReference type="PROSITE" id="PS50078"/>
    </source>
</evidence>
<keyword evidence="3" id="KW-0677">Repeat</keyword>
<dbReference type="Pfam" id="PF00069">
    <property type="entry name" value="Pkinase"/>
    <property type="match status" value="1"/>
</dbReference>
<keyword evidence="5 8" id="KW-0418">Kinase</keyword>
<feature type="compositionally biased region" description="Basic and acidic residues" evidence="9">
    <location>
        <begin position="502"/>
        <end position="517"/>
    </location>
</feature>
<keyword evidence="4 7" id="KW-0547">Nucleotide-binding</keyword>
<dbReference type="CDD" id="cd13117">
    <property type="entry name" value="POLO_box_2"/>
    <property type="match status" value="1"/>
</dbReference>
<comment type="similarity">
    <text evidence="8">Belongs to the protein kinase superfamily. Ser/Thr protein kinase family. CDC5/Polo subfamily.</text>
</comment>
<dbReference type="Gene3D" id="3.30.1120.30">
    <property type="entry name" value="POLO box domain"/>
    <property type="match status" value="2"/>
</dbReference>
<evidence type="ECO:0000256" key="7">
    <source>
        <dbReference type="PROSITE-ProRule" id="PRU10141"/>
    </source>
</evidence>
<evidence type="ECO:0000256" key="1">
    <source>
        <dbReference type="ARBA" id="ARBA00022527"/>
    </source>
</evidence>
<feature type="region of interest" description="Disordered" evidence="9">
    <location>
        <begin position="417"/>
        <end position="658"/>
    </location>
</feature>
<name>A0ABQ9XM42_9EUKA</name>
<dbReference type="InterPro" id="IPR011009">
    <property type="entry name" value="Kinase-like_dom_sf"/>
</dbReference>
<gene>
    <name evidence="12" type="ORF">BLNAU_12287</name>
</gene>
<evidence type="ECO:0000256" key="2">
    <source>
        <dbReference type="ARBA" id="ARBA00022679"/>
    </source>
</evidence>
<feature type="domain" description="POLO box" evidence="11">
    <location>
        <begin position="764"/>
        <end position="873"/>
    </location>
</feature>
<dbReference type="PROSITE" id="PS00108">
    <property type="entry name" value="PROTEIN_KINASE_ST"/>
    <property type="match status" value="1"/>
</dbReference>
<evidence type="ECO:0000256" key="8">
    <source>
        <dbReference type="RuleBase" id="RU361162"/>
    </source>
</evidence>
<comment type="caution">
    <text evidence="12">The sequence shown here is derived from an EMBL/GenBank/DDBJ whole genome shotgun (WGS) entry which is preliminary data.</text>
</comment>
<dbReference type="Gene3D" id="3.30.200.20">
    <property type="entry name" value="Phosphorylase Kinase, domain 1"/>
    <property type="match status" value="1"/>
</dbReference>
<keyword evidence="13" id="KW-1185">Reference proteome</keyword>
<feature type="compositionally biased region" description="Polar residues" evidence="9">
    <location>
        <begin position="608"/>
        <end position="623"/>
    </location>
</feature>
<feature type="compositionally biased region" description="Low complexity" evidence="9">
    <location>
        <begin position="1190"/>
        <end position="1201"/>
    </location>
</feature>
<feature type="compositionally biased region" description="Polar residues" evidence="9">
    <location>
        <begin position="1155"/>
        <end position="1182"/>
    </location>
</feature>
<feature type="domain" description="POLO box" evidence="11">
    <location>
        <begin position="954"/>
        <end position="1039"/>
    </location>
</feature>
<evidence type="ECO:0000256" key="4">
    <source>
        <dbReference type="ARBA" id="ARBA00022741"/>
    </source>
</evidence>
<evidence type="ECO:0000313" key="13">
    <source>
        <dbReference type="Proteomes" id="UP001281761"/>
    </source>
</evidence>
<dbReference type="PANTHER" id="PTHR24345">
    <property type="entry name" value="SERINE/THREONINE-PROTEIN KINASE PLK"/>
    <property type="match status" value="1"/>
</dbReference>
<dbReference type="InterPro" id="IPR008271">
    <property type="entry name" value="Ser/Thr_kinase_AS"/>
</dbReference>
<evidence type="ECO:0000256" key="3">
    <source>
        <dbReference type="ARBA" id="ARBA00022737"/>
    </source>
</evidence>
<dbReference type="InterPro" id="IPR033701">
    <property type="entry name" value="POLO_box_1"/>
</dbReference>
<comment type="catalytic activity">
    <reaction evidence="8">
        <text>L-threonyl-[protein] + ATP = O-phospho-L-threonyl-[protein] + ADP + H(+)</text>
        <dbReference type="Rhea" id="RHEA:46608"/>
        <dbReference type="Rhea" id="RHEA-COMP:11060"/>
        <dbReference type="Rhea" id="RHEA-COMP:11605"/>
        <dbReference type="ChEBI" id="CHEBI:15378"/>
        <dbReference type="ChEBI" id="CHEBI:30013"/>
        <dbReference type="ChEBI" id="CHEBI:30616"/>
        <dbReference type="ChEBI" id="CHEBI:61977"/>
        <dbReference type="ChEBI" id="CHEBI:456216"/>
        <dbReference type="EC" id="2.7.11.21"/>
    </reaction>
</comment>
<reference evidence="12 13" key="1">
    <citation type="journal article" date="2022" name="bioRxiv">
        <title>Genomics of Preaxostyla Flagellates Illuminates Evolutionary Transitions and the Path Towards Mitochondrial Loss.</title>
        <authorList>
            <person name="Novak L.V.F."/>
            <person name="Treitli S.C."/>
            <person name="Pyrih J."/>
            <person name="Halakuc P."/>
            <person name="Pipaliya S.V."/>
            <person name="Vacek V."/>
            <person name="Brzon O."/>
            <person name="Soukal P."/>
            <person name="Eme L."/>
            <person name="Dacks J.B."/>
            <person name="Karnkowska A."/>
            <person name="Elias M."/>
            <person name="Hampl V."/>
        </authorList>
    </citation>
    <scope>NUCLEOTIDE SEQUENCE [LARGE SCALE GENOMIC DNA]</scope>
    <source>
        <strain evidence="12">NAU3</strain>
        <tissue evidence="12">Gut</tissue>
    </source>
</reference>
<dbReference type="InterPro" id="IPR000959">
    <property type="entry name" value="POLO_box_dom"/>
</dbReference>
<feature type="region of interest" description="Disordered" evidence="9">
    <location>
        <begin position="290"/>
        <end position="388"/>
    </location>
</feature>
<feature type="domain" description="Protein kinase" evidence="10">
    <location>
        <begin position="37"/>
        <end position="282"/>
    </location>
</feature>
<feature type="binding site" evidence="7">
    <location>
        <position position="66"/>
    </location>
    <ligand>
        <name>ATP</name>
        <dbReference type="ChEBI" id="CHEBI:30616"/>
    </ligand>
</feature>
<keyword evidence="2 8" id="KW-0808">Transferase</keyword>
<feature type="compositionally biased region" description="Basic and acidic residues" evidence="9">
    <location>
        <begin position="624"/>
        <end position="633"/>
    </location>
</feature>
<dbReference type="InterPro" id="IPR033695">
    <property type="entry name" value="POLO_box_2"/>
</dbReference>
<evidence type="ECO:0000256" key="9">
    <source>
        <dbReference type="SAM" id="MobiDB-lite"/>
    </source>
</evidence>
<dbReference type="Gene3D" id="1.10.510.10">
    <property type="entry name" value="Transferase(Phosphotransferase) domain 1"/>
    <property type="match status" value="1"/>
</dbReference>
<evidence type="ECO:0000256" key="5">
    <source>
        <dbReference type="ARBA" id="ARBA00022777"/>
    </source>
</evidence>
<dbReference type="InterPro" id="IPR036947">
    <property type="entry name" value="POLO_box_dom_sf"/>
</dbReference>
<sequence>MPPPTDRKPSNRQAGLSIKPEIICPDVAVDKKNNIRYRRGNVLGKGGFAKVFEFIHLQTFNTYAGKVISKAILAKPKTKEKLLSEIRIHNSLHHPTIVQFNHCFEDKDNTLLDVVRKHKRLTEAQARFYMLQLVPAIIYLHDNNVIHRDLKLGNIFLGTKDEIKVGDFGLAAKLTHKRERRKTICGTPNYLAPEILTGGENGHSFEVDVWALGVILYTMVVGRPPFETANVKETYQRIKRCDYRIPKDYNISKECQELIQGILQVDVRNRMTLDEIQSSAWMRSADAYSQPTASYGGESKGATGSTPSRPASLARGQGTPQNRMQIRSQSASRVQRTGSDRSAPLPPHPQQRDSQGRYEANTSDYMNASGDDRRNRNQTPTSQRGVGIGFGFGSASSVMSANPIDRAFVTSHLSKTNDTNYVPLSQRGGGSEMGSEIEDGGEGRERDEGWRRKENSHDSKLNDSKRPSFVFDQTPSHPARSKKDEIGSNVLTSRSVRVVRFGNERRDERREGEREDNLPQNVSSSPQGPQSPQKQKSLSQERKGRALPPRSQKASDSQKPLQSGRQASWSGKRGKENEEQSQSSHELSYDLPNPAEPTLTGSHPLPPRTQNRGQPDSRNPLSSQRDRGYDSSHHSPTRQTPSRPHTQPPAAHISNSPSLPPILSHITVSSCDAIDLVSHLIKSTQQQLSKPRHISDCSLASFCLRFPTVPVLPFLLNQSSPSTLRRTPEALIPTLNSSFLKTSLPLPPAQSSSHRPPAIPSPIRIVSWVDYSNKYGLGYELSNGTIGVLYNDRTSMVGEKETPGQRSHCRYDYCIKDRRASESSAAGLVWSGVFASETASSVDECEWNNPNIKKDDVRKKVSVFKHIFKYITSSENDEDEEERDNDNELDRKSHLKVCRELAIQASQQRSTEKFVALKCPSSADAPKFPRSRVSTTFQAAKEVRDPTAQLPLVHVVKWIRTNLAMVFILSNGTVQANFTDHTKIIIVGSCECGYITRDEEERLRADEKRDDRSLLDELAQDVVCTFISQDQSEKTTFISCLVREEGERTKKRVNYVINTLVKMRGMEGKKEDEKKGKKDERERKDTSDWDVKNKPQDRPSENRREEREREEEGTHAHPPAPPTPTTSTRHLTPTRKTATPQTQARRTQNTPTRASSQSSVKRSTTPTQNASRQTGMVQSTPHNRNDHLRPSSPVPRSYSPSTKDKTKRKEWK</sequence>
<dbReference type="PROSITE" id="PS50011">
    <property type="entry name" value="PROTEIN_KINASE_DOM"/>
    <property type="match status" value="1"/>
</dbReference>
<evidence type="ECO:0000256" key="6">
    <source>
        <dbReference type="ARBA" id="ARBA00022840"/>
    </source>
</evidence>
<feature type="compositionally biased region" description="Low complexity" evidence="9">
    <location>
        <begin position="519"/>
        <end position="538"/>
    </location>
</feature>
<feature type="compositionally biased region" description="Basic and acidic residues" evidence="9">
    <location>
        <begin position="441"/>
        <end position="466"/>
    </location>
</feature>
<organism evidence="12 13">
    <name type="scientific">Blattamonas nauphoetae</name>
    <dbReference type="NCBI Taxonomy" id="2049346"/>
    <lineage>
        <taxon>Eukaryota</taxon>
        <taxon>Metamonada</taxon>
        <taxon>Preaxostyla</taxon>
        <taxon>Oxymonadida</taxon>
        <taxon>Blattamonas</taxon>
    </lineage>
</organism>
<keyword evidence="1 8" id="KW-0723">Serine/threonine-protein kinase</keyword>
<dbReference type="GO" id="GO:0016301">
    <property type="term" value="F:kinase activity"/>
    <property type="evidence" value="ECO:0007669"/>
    <property type="project" value="UniProtKB-KW"/>
</dbReference>
<feature type="compositionally biased region" description="Polar residues" evidence="9">
    <location>
        <begin position="552"/>
        <end position="569"/>
    </location>
</feature>
<dbReference type="PANTHER" id="PTHR24345:SF0">
    <property type="entry name" value="CELL CYCLE SERINE_THREONINE-PROTEIN KINASE CDC5_MSD2"/>
    <property type="match status" value="1"/>
</dbReference>
<dbReference type="CDD" id="cd13118">
    <property type="entry name" value="POLO_box_1"/>
    <property type="match status" value="1"/>
</dbReference>